<keyword evidence="7 10" id="KW-0472">Membrane</keyword>
<dbReference type="Gene3D" id="1.20.120.1220">
    <property type="match status" value="1"/>
</dbReference>
<keyword evidence="9" id="KW-0489">Methyltransferase</keyword>
<dbReference type="InterPro" id="IPR050882">
    <property type="entry name" value="Prepilin_peptidase/N-MTase"/>
</dbReference>
<feature type="transmembrane region" description="Helical" evidence="10">
    <location>
        <begin position="195"/>
        <end position="214"/>
    </location>
</feature>
<feature type="transmembrane region" description="Helical" evidence="10">
    <location>
        <begin position="274"/>
        <end position="295"/>
    </location>
</feature>
<comment type="subcellular location">
    <subcellularLocation>
        <location evidence="1">Cell inner membrane</location>
        <topology evidence="1">Multi-pass membrane protein</topology>
    </subcellularLocation>
    <subcellularLocation>
        <location evidence="9">Cell membrane</location>
        <topology evidence="9">Multi-pass membrane protein</topology>
    </subcellularLocation>
</comment>
<comment type="similarity">
    <text evidence="2 8">Belongs to the peptidase A24 family.</text>
</comment>
<feature type="domain" description="Prepilin type IV endopeptidase peptidase" evidence="11">
    <location>
        <begin position="147"/>
        <end position="259"/>
    </location>
</feature>
<dbReference type="GO" id="GO:0005886">
    <property type="term" value="C:plasma membrane"/>
    <property type="evidence" value="ECO:0007669"/>
    <property type="project" value="UniProtKB-SubCell"/>
</dbReference>
<keyword evidence="4" id="KW-0997">Cell inner membrane</keyword>
<sequence>MDYSHLLPPWVWIGSAAILGLIVGSFLNVVVHRLPKILFLHWDSEARNILRLDESDRTADGKNTDTTPQSCVYHLHWPPSHCPHCYKTLKARENIPLLSYLLQKGKCRGCSQPISLRYPTLELLSAAAAAAVVAVCGATTEAAVILAVTWTLLAAAAIDYQHYLLPDCLTIPLLWAGLLWSAVAPSAATAPSPEAAILGAVIGYLSLWLIYQGHRLLTGREGMGYGDFKITAALGAWLGWQALPMLVLLAASAGLVLALALALRSRPLHNAMPFGPMLAAAGWYLLVFGDPIGFWPQIY</sequence>
<evidence type="ECO:0000256" key="10">
    <source>
        <dbReference type="SAM" id="Phobius"/>
    </source>
</evidence>
<dbReference type="AlphaFoldDB" id="A0A110B794"/>
<evidence type="ECO:0000313" key="14">
    <source>
        <dbReference type="Proteomes" id="UP000218890"/>
    </source>
</evidence>
<dbReference type="KEGG" id="hhk:HH1059_17260"/>
<keyword evidence="9" id="KW-0808">Transferase</keyword>
<dbReference type="EC" id="2.1.1.-" evidence="9"/>
<evidence type="ECO:0000256" key="6">
    <source>
        <dbReference type="ARBA" id="ARBA00022989"/>
    </source>
</evidence>
<evidence type="ECO:0000256" key="4">
    <source>
        <dbReference type="ARBA" id="ARBA00022519"/>
    </source>
</evidence>
<dbReference type="GO" id="GO:0008168">
    <property type="term" value="F:methyltransferase activity"/>
    <property type="evidence" value="ECO:0007669"/>
    <property type="project" value="UniProtKB-KW"/>
</dbReference>
<dbReference type="OrthoDB" id="9789291at2"/>
<dbReference type="Pfam" id="PF01478">
    <property type="entry name" value="Peptidase_A24"/>
    <property type="match status" value="1"/>
</dbReference>
<evidence type="ECO:0000256" key="5">
    <source>
        <dbReference type="ARBA" id="ARBA00022692"/>
    </source>
</evidence>
<feature type="transmembrane region" description="Helical" evidence="10">
    <location>
        <begin position="163"/>
        <end position="183"/>
    </location>
</feature>
<dbReference type="InterPro" id="IPR010627">
    <property type="entry name" value="Prepilin_pept_A24_N"/>
</dbReference>
<evidence type="ECO:0000256" key="7">
    <source>
        <dbReference type="ARBA" id="ARBA00023136"/>
    </source>
</evidence>
<keyword evidence="9" id="KW-0511">Multifunctional enzyme</keyword>
<evidence type="ECO:0000313" key="13">
    <source>
        <dbReference type="EMBL" id="BAU58438.1"/>
    </source>
</evidence>
<evidence type="ECO:0000256" key="8">
    <source>
        <dbReference type="RuleBase" id="RU003793"/>
    </source>
</evidence>
<evidence type="ECO:0000256" key="9">
    <source>
        <dbReference type="RuleBase" id="RU003794"/>
    </source>
</evidence>
<gene>
    <name evidence="13" type="primary">gspO</name>
    <name evidence="13" type="ORF">HH1059_17260</name>
</gene>
<feature type="domain" description="Prepilin peptidase A24 N-terminal" evidence="12">
    <location>
        <begin position="18"/>
        <end position="133"/>
    </location>
</feature>
<organism evidence="13 14">
    <name type="scientific">Halorhodospira halochloris</name>
    <name type="common">Ectothiorhodospira halochloris</name>
    <dbReference type="NCBI Taxonomy" id="1052"/>
    <lineage>
        <taxon>Bacteria</taxon>
        <taxon>Pseudomonadati</taxon>
        <taxon>Pseudomonadota</taxon>
        <taxon>Gammaproteobacteria</taxon>
        <taxon>Chromatiales</taxon>
        <taxon>Ectothiorhodospiraceae</taxon>
        <taxon>Halorhodospira</taxon>
    </lineage>
</organism>
<evidence type="ECO:0000256" key="3">
    <source>
        <dbReference type="ARBA" id="ARBA00022475"/>
    </source>
</evidence>
<keyword evidence="3" id="KW-1003">Cell membrane</keyword>
<reference evidence="13" key="1">
    <citation type="submission" date="2016-02" db="EMBL/GenBank/DDBJ databases">
        <title>Halorhodospira halochloris DSM-1059 complete genome, version 2.</title>
        <authorList>
            <person name="Tsukatani Y."/>
        </authorList>
    </citation>
    <scope>NUCLEOTIDE SEQUENCE</scope>
    <source>
        <strain evidence="13">DSM 1059</strain>
    </source>
</reference>
<keyword evidence="9" id="KW-0645">Protease</keyword>
<feature type="transmembrane region" description="Helical" evidence="10">
    <location>
        <begin position="124"/>
        <end position="157"/>
    </location>
</feature>
<evidence type="ECO:0000256" key="1">
    <source>
        <dbReference type="ARBA" id="ARBA00004429"/>
    </source>
</evidence>
<keyword evidence="6 10" id="KW-1133">Transmembrane helix</keyword>
<dbReference type="PANTHER" id="PTHR30487:SF0">
    <property type="entry name" value="PREPILIN LEADER PEPTIDASE_N-METHYLTRANSFERASE-RELATED"/>
    <property type="match status" value="1"/>
</dbReference>
<evidence type="ECO:0000259" key="12">
    <source>
        <dbReference type="Pfam" id="PF06750"/>
    </source>
</evidence>
<dbReference type="Pfam" id="PF06750">
    <property type="entry name" value="A24_N_bact"/>
    <property type="match status" value="1"/>
</dbReference>
<keyword evidence="9" id="KW-0378">Hydrolase</keyword>
<comment type="catalytic activity">
    <reaction evidence="9">
        <text>Typically cleaves a -Gly-|-Phe- bond to release an N-terminal, basic peptide of 5-8 residues from type IV prepilin, and then N-methylates the new N-terminal amino group, the methyl donor being S-adenosyl-L-methionine.</text>
        <dbReference type="EC" id="3.4.23.43"/>
    </reaction>
</comment>
<dbReference type="EMBL" id="AP017372">
    <property type="protein sequence ID" value="BAU58438.1"/>
    <property type="molecule type" value="Genomic_DNA"/>
</dbReference>
<accession>A0A110B794</accession>
<name>A0A110B794_HALHR</name>
<dbReference type="InterPro" id="IPR000045">
    <property type="entry name" value="Prepilin_IV_endopep_pep"/>
</dbReference>
<dbReference type="PANTHER" id="PTHR30487">
    <property type="entry name" value="TYPE 4 PREPILIN-LIKE PROTEINS LEADER PEPTIDE-PROCESSING ENZYME"/>
    <property type="match status" value="1"/>
</dbReference>
<dbReference type="PRINTS" id="PR00864">
    <property type="entry name" value="PREPILNPTASE"/>
</dbReference>
<keyword evidence="14" id="KW-1185">Reference proteome</keyword>
<dbReference type="GO" id="GO:0032259">
    <property type="term" value="P:methylation"/>
    <property type="evidence" value="ECO:0007669"/>
    <property type="project" value="UniProtKB-KW"/>
</dbReference>
<proteinExistence type="inferred from homology"/>
<dbReference type="GO" id="GO:0004190">
    <property type="term" value="F:aspartic-type endopeptidase activity"/>
    <property type="evidence" value="ECO:0007669"/>
    <property type="project" value="UniProtKB-EC"/>
</dbReference>
<evidence type="ECO:0000259" key="11">
    <source>
        <dbReference type="Pfam" id="PF01478"/>
    </source>
</evidence>
<evidence type="ECO:0000256" key="2">
    <source>
        <dbReference type="ARBA" id="ARBA00005801"/>
    </source>
</evidence>
<dbReference type="RefSeq" id="WP_096409802.1">
    <property type="nucleotide sequence ID" value="NZ_AP017372.2"/>
</dbReference>
<comment type="function">
    <text evidence="9">Plays an essential role in type IV pili and type II pseudopili formation by proteolytically removing the leader sequence from substrate proteins and subsequently monomethylating the alpha-amino group of the newly exposed N-terminal phenylalanine.</text>
</comment>
<dbReference type="InterPro" id="IPR014032">
    <property type="entry name" value="Peptidase_A24A_bac"/>
</dbReference>
<feature type="transmembrane region" description="Helical" evidence="10">
    <location>
        <begin position="12"/>
        <end position="31"/>
    </location>
</feature>
<feature type="transmembrane region" description="Helical" evidence="10">
    <location>
        <begin position="234"/>
        <end position="262"/>
    </location>
</feature>
<dbReference type="GO" id="GO:0006465">
    <property type="term" value="P:signal peptide processing"/>
    <property type="evidence" value="ECO:0007669"/>
    <property type="project" value="TreeGrafter"/>
</dbReference>
<keyword evidence="5 9" id="KW-0812">Transmembrane</keyword>
<dbReference type="EC" id="3.4.23.43" evidence="9"/>
<protein>
    <recommendedName>
        <fullName evidence="9">Prepilin leader peptidase/N-methyltransferase</fullName>
        <ecNumber evidence="9">2.1.1.-</ecNumber>
        <ecNumber evidence="9">3.4.23.43</ecNumber>
    </recommendedName>
</protein>
<dbReference type="Proteomes" id="UP000218890">
    <property type="component" value="Chromosome"/>
</dbReference>